<organism evidence="1 2">
    <name type="scientific">Photobacterium alginatilyticum</name>
    <dbReference type="NCBI Taxonomy" id="1775171"/>
    <lineage>
        <taxon>Bacteria</taxon>
        <taxon>Pseudomonadati</taxon>
        <taxon>Pseudomonadota</taxon>
        <taxon>Gammaproteobacteria</taxon>
        <taxon>Vibrionales</taxon>
        <taxon>Vibrionaceae</taxon>
        <taxon>Photobacterium</taxon>
    </lineage>
</organism>
<dbReference type="EMBL" id="RSEJ01000006">
    <property type="protein sequence ID" value="NBI52534.1"/>
    <property type="molecule type" value="Genomic_DNA"/>
</dbReference>
<protein>
    <submittedName>
        <fullName evidence="1">Uncharacterized protein</fullName>
    </submittedName>
</protein>
<evidence type="ECO:0000313" key="1">
    <source>
        <dbReference type="EMBL" id="NBI52534.1"/>
    </source>
</evidence>
<proteinExistence type="predicted"/>
<comment type="caution">
    <text evidence="1">The sequence shown here is derived from an EMBL/GenBank/DDBJ whole genome shotgun (WGS) entry which is preliminary data.</text>
</comment>
<evidence type="ECO:0000313" key="2">
    <source>
        <dbReference type="Proteomes" id="UP000738517"/>
    </source>
</evidence>
<sequence length="88" mass="9935">MKFPGMDVGTFSSTHPFEKQYMSFCEPTPARFFFCFSVAPVARCRLFVNPPANSQISLLNTFLKSAYCDVIIVQSPVEKHDEVQGSTY</sequence>
<accession>A0ABW9YHC1</accession>
<gene>
    <name evidence="1" type="ORF">EIZ48_08100</name>
</gene>
<name>A0ABW9YHC1_9GAMM</name>
<keyword evidence="2" id="KW-1185">Reference proteome</keyword>
<dbReference type="RefSeq" id="WP_160649970.1">
    <property type="nucleotide sequence ID" value="NZ_RSEJ01000006.1"/>
</dbReference>
<reference evidence="1 2" key="1">
    <citation type="journal article" date="2017" name="Int. J. Syst. Evol. Microbiol.">
        <title>Photobacterium alginatilyticum sp. nov., a marine bacterium isolated from bottom seawater.</title>
        <authorList>
            <person name="Wang X."/>
            <person name="Wang Y."/>
            <person name="Yang X."/>
            <person name="Sun H."/>
            <person name="Li B."/>
            <person name="Zhang X.H."/>
        </authorList>
    </citation>
    <scope>NUCLEOTIDE SEQUENCE [LARGE SCALE GENOMIC DNA]</scope>
    <source>
        <strain evidence="1 2">P03D4</strain>
    </source>
</reference>
<dbReference type="Proteomes" id="UP000738517">
    <property type="component" value="Unassembled WGS sequence"/>
</dbReference>